<dbReference type="SMART" id="SM01192">
    <property type="entry name" value="Enolase_C"/>
    <property type="match status" value="1"/>
</dbReference>
<evidence type="ECO:0000256" key="1">
    <source>
        <dbReference type="ARBA" id="ARBA00005031"/>
    </source>
</evidence>
<feature type="compositionally biased region" description="Acidic residues" evidence="6">
    <location>
        <begin position="141"/>
        <end position="166"/>
    </location>
</feature>
<dbReference type="InterPro" id="IPR000941">
    <property type="entry name" value="Enolase"/>
</dbReference>
<dbReference type="PANTHER" id="PTHR11902">
    <property type="entry name" value="ENOLASE"/>
    <property type="match status" value="1"/>
</dbReference>
<comment type="similarity">
    <text evidence="2">Belongs to the enolase family.</text>
</comment>
<dbReference type="GO" id="GO:0004634">
    <property type="term" value="F:phosphopyruvate hydratase activity"/>
    <property type="evidence" value="ECO:0007669"/>
    <property type="project" value="UniProtKB-EC"/>
</dbReference>
<evidence type="ECO:0000256" key="5">
    <source>
        <dbReference type="ARBA" id="ARBA00023239"/>
    </source>
</evidence>
<protein>
    <recommendedName>
        <fullName evidence="3">phosphopyruvate hydratase</fullName>
        <ecNumber evidence="3">4.2.1.11</ecNumber>
    </recommendedName>
</protein>
<gene>
    <name evidence="8" type="ORF">C5167_044035</name>
</gene>
<feature type="domain" description="Enolase C-terminal TIM barrel" evidence="7">
    <location>
        <begin position="1"/>
        <end position="102"/>
    </location>
</feature>
<dbReference type="Proteomes" id="UP000316621">
    <property type="component" value="Chromosome 10"/>
</dbReference>
<dbReference type="UniPathway" id="UPA00109">
    <property type="reaction ID" value="UER00187"/>
</dbReference>
<dbReference type="Gene3D" id="3.20.20.120">
    <property type="entry name" value="Enolase-like C-terminal domain"/>
    <property type="match status" value="1"/>
</dbReference>
<evidence type="ECO:0000256" key="4">
    <source>
        <dbReference type="ARBA" id="ARBA00023152"/>
    </source>
</evidence>
<dbReference type="SUPFAM" id="SSF51604">
    <property type="entry name" value="Enolase C-terminal domain-like"/>
    <property type="match status" value="1"/>
</dbReference>
<dbReference type="PANTHER" id="PTHR11902:SF1">
    <property type="entry name" value="ENOLASE"/>
    <property type="match status" value="1"/>
</dbReference>
<dbReference type="PRINTS" id="PR00148">
    <property type="entry name" value="ENOLASE"/>
</dbReference>
<dbReference type="AlphaFoldDB" id="A0A4Y7L9Y9"/>
<name>A0A4Y7L9Y9_PAPSO</name>
<comment type="pathway">
    <text evidence="1">Carbohydrate degradation; glycolysis; pyruvate from D-glyceraldehyde 3-phosphate: step 4/5.</text>
</comment>
<dbReference type="Pfam" id="PF00113">
    <property type="entry name" value="Enolase_C"/>
    <property type="match status" value="1"/>
</dbReference>
<reference evidence="8 9" key="1">
    <citation type="journal article" date="2018" name="Science">
        <title>The opium poppy genome and morphinan production.</title>
        <authorList>
            <person name="Guo L."/>
            <person name="Winzer T."/>
            <person name="Yang X."/>
            <person name="Li Y."/>
            <person name="Ning Z."/>
            <person name="He Z."/>
            <person name="Teodor R."/>
            <person name="Lu Y."/>
            <person name="Bowser T.A."/>
            <person name="Graham I.A."/>
            <person name="Ye K."/>
        </authorList>
    </citation>
    <scope>NUCLEOTIDE SEQUENCE [LARGE SCALE GENOMIC DNA]</scope>
    <source>
        <strain evidence="9">cv. HN1</strain>
        <tissue evidence="8">Leaves</tissue>
    </source>
</reference>
<evidence type="ECO:0000259" key="7">
    <source>
        <dbReference type="SMART" id="SM01192"/>
    </source>
</evidence>
<dbReference type="InterPro" id="IPR020810">
    <property type="entry name" value="Enolase_C"/>
</dbReference>
<dbReference type="STRING" id="3469.A0A4Y7L9Y9"/>
<keyword evidence="4" id="KW-0324">Glycolysis</keyword>
<dbReference type="GO" id="GO:0000287">
    <property type="term" value="F:magnesium ion binding"/>
    <property type="evidence" value="ECO:0007669"/>
    <property type="project" value="InterPro"/>
</dbReference>
<evidence type="ECO:0000313" key="9">
    <source>
        <dbReference type="Proteomes" id="UP000316621"/>
    </source>
</evidence>
<dbReference type="Gramene" id="RZC81460">
    <property type="protein sequence ID" value="RZC81460"/>
    <property type="gene ID" value="C5167_044035"/>
</dbReference>
<dbReference type="GO" id="GO:0000015">
    <property type="term" value="C:phosphopyruvate hydratase complex"/>
    <property type="evidence" value="ECO:0007669"/>
    <property type="project" value="InterPro"/>
</dbReference>
<dbReference type="EMBL" id="CM010724">
    <property type="protein sequence ID" value="RZC81460.1"/>
    <property type="molecule type" value="Genomic_DNA"/>
</dbReference>
<dbReference type="GO" id="GO:0006096">
    <property type="term" value="P:glycolytic process"/>
    <property type="evidence" value="ECO:0007669"/>
    <property type="project" value="UniProtKB-UniPathway"/>
</dbReference>
<evidence type="ECO:0000256" key="6">
    <source>
        <dbReference type="SAM" id="MobiDB-lite"/>
    </source>
</evidence>
<evidence type="ECO:0000256" key="2">
    <source>
        <dbReference type="ARBA" id="ARBA00009604"/>
    </source>
</evidence>
<sequence>MMLDFIASEISLIDTLNWELGLWLYMIFATDSWAPLKVNQIGSVTESIEAVRVSMHAGWGVIASHRSGETENPCIADLSVGSATMEVQQKSLKEFAGSFFARIIYACVSIFSDYDIRIPMVSDSFKISLVAQKDSAIQRQDEEEADSDAVYTTDEDDDFELGDMGF</sequence>
<evidence type="ECO:0000256" key="3">
    <source>
        <dbReference type="ARBA" id="ARBA00012058"/>
    </source>
</evidence>
<dbReference type="EC" id="4.2.1.11" evidence="3"/>
<accession>A0A4Y7L9Y9</accession>
<evidence type="ECO:0000313" key="8">
    <source>
        <dbReference type="EMBL" id="RZC81460.1"/>
    </source>
</evidence>
<keyword evidence="9" id="KW-1185">Reference proteome</keyword>
<feature type="region of interest" description="Disordered" evidence="6">
    <location>
        <begin position="137"/>
        <end position="166"/>
    </location>
</feature>
<organism evidence="8 9">
    <name type="scientific">Papaver somniferum</name>
    <name type="common">Opium poppy</name>
    <dbReference type="NCBI Taxonomy" id="3469"/>
    <lineage>
        <taxon>Eukaryota</taxon>
        <taxon>Viridiplantae</taxon>
        <taxon>Streptophyta</taxon>
        <taxon>Embryophyta</taxon>
        <taxon>Tracheophyta</taxon>
        <taxon>Spermatophyta</taxon>
        <taxon>Magnoliopsida</taxon>
        <taxon>Ranunculales</taxon>
        <taxon>Papaveraceae</taxon>
        <taxon>Papaveroideae</taxon>
        <taxon>Papaver</taxon>
    </lineage>
</organism>
<keyword evidence="5" id="KW-0456">Lyase</keyword>
<proteinExistence type="inferred from homology"/>
<dbReference type="InterPro" id="IPR036849">
    <property type="entry name" value="Enolase-like_C_sf"/>
</dbReference>